<dbReference type="SUPFAM" id="SSF52540">
    <property type="entry name" value="P-loop containing nucleoside triphosphate hydrolases"/>
    <property type="match status" value="1"/>
</dbReference>
<accession>A0AAV4DTQ9</accession>
<keyword evidence="5" id="KW-0158">Chromosome</keyword>
<proteinExistence type="inferred from homology"/>
<dbReference type="GO" id="GO:0016887">
    <property type="term" value="F:ATP hydrolysis activity"/>
    <property type="evidence" value="ECO:0007669"/>
    <property type="project" value="InterPro"/>
</dbReference>
<comment type="catalytic activity">
    <reaction evidence="13">
        <text>ATP + H2O = ADP + phosphate + H(+)</text>
        <dbReference type="Rhea" id="RHEA:13065"/>
        <dbReference type="ChEBI" id="CHEBI:15377"/>
        <dbReference type="ChEBI" id="CHEBI:15378"/>
        <dbReference type="ChEBI" id="CHEBI:30616"/>
        <dbReference type="ChEBI" id="CHEBI:43474"/>
        <dbReference type="ChEBI" id="CHEBI:456216"/>
    </reaction>
</comment>
<dbReference type="GO" id="GO:0051880">
    <property type="term" value="F:G-quadruplex DNA binding"/>
    <property type="evidence" value="ECO:0007669"/>
    <property type="project" value="TreeGrafter"/>
</dbReference>
<evidence type="ECO:0000256" key="4">
    <source>
        <dbReference type="ARBA" id="ARBA00009439"/>
    </source>
</evidence>
<dbReference type="GO" id="GO:0030870">
    <property type="term" value="C:Mre11 complex"/>
    <property type="evidence" value="ECO:0007669"/>
    <property type="project" value="TreeGrafter"/>
</dbReference>
<dbReference type="PANTHER" id="PTHR18867">
    <property type="entry name" value="RAD50"/>
    <property type="match status" value="1"/>
</dbReference>
<dbReference type="FunFam" id="3.40.50.300:FF:001195">
    <property type="entry name" value="DNA repair protein rad50"/>
    <property type="match status" value="1"/>
</dbReference>
<evidence type="ECO:0000313" key="16">
    <source>
        <dbReference type="EMBL" id="GFO47554.1"/>
    </source>
</evidence>
<evidence type="ECO:0000256" key="9">
    <source>
        <dbReference type="ARBA" id="ARBA00022833"/>
    </source>
</evidence>
<dbReference type="GO" id="GO:0043047">
    <property type="term" value="F:single-stranded telomeric DNA binding"/>
    <property type="evidence" value="ECO:0007669"/>
    <property type="project" value="TreeGrafter"/>
</dbReference>
<evidence type="ECO:0000256" key="11">
    <source>
        <dbReference type="ARBA" id="ARBA00023204"/>
    </source>
</evidence>
<comment type="caution">
    <text evidence="16">The sequence shown here is derived from an EMBL/GenBank/DDBJ whole genome shotgun (WGS) entry which is preliminary data.</text>
</comment>
<dbReference type="EMBL" id="BLXT01008339">
    <property type="protein sequence ID" value="GFO47554.1"/>
    <property type="molecule type" value="Genomic_DNA"/>
</dbReference>
<evidence type="ECO:0000256" key="1">
    <source>
        <dbReference type="ARBA" id="ARBA00001947"/>
    </source>
</evidence>
<evidence type="ECO:0000256" key="6">
    <source>
        <dbReference type="ARBA" id="ARBA00022723"/>
    </source>
</evidence>
<dbReference type="GO" id="GO:0070192">
    <property type="term" value="P:chromosome organization involved in meiotic cell cycle"/>
    <property type="evidence" value="ECO:0007669"/>
    <property type="project" value="TreeGrafter"/>
</dbReference>
<reference evidence="16 17" key="1">
    <citation type="journal article" date="2021" name="Elife">
        <title>Chloroplast acquisition without the gene transfer in kleptoplastic sea slugs, Plakobranchus ocellatus.</title>
        <authorList>
            <person name="Maeda T."/>
            <person name="Takahashi S."/>
            <person name="Yoshida T."/>
            <person name="Shimamura S."/>
            <person name="Takaki Y."/>
            <person name="Nagai Y."/>
            <person name="Toyoda A."/>
            <person name="Suzuki Y."/>
            <person name="Arimoto A."/>
            <person name="Ishii H."/>
            <person name="Satoh N."/>
            <person name="Nishiyama T."/>
            <person name="Hasebe M."/>
            <person name="Maruyama T."/>
            <person name="Minagawa J."/>
            <person name="Obokata J."/>
            <person name="Shigenobu S."/>
        </authorList>
    </citation>
    <scope>NUCLEOTIDE SEQUENCE [LARGE SCALE GENOMIC DNA]</scope>
</reference>
<feature type="coiled-coil region" evidence="14">
    <location>
        <begin position="274"/>
        <end position="358"/>
    </location>
</feature>
<dbReference type="GO" id="GO:0046872">
    <property type="term" value="F:metal ion binding"/>
    <property type="evidence" value="ECO:0007669"/>
    <property type="project" value="UniProtKB-KW"/>
</dbReference>
<dbReference type="GO" id="GO:0007004">
    <property type="term" value="P:telomere maintenance via telomerase"/>
    <property type="evidence" value="ECO:0007669"/>
    <property type="project" value="TreeGrafter"/>
</dbReference>
<evidence type="ECO:0000256" key="13">
    <source>
        <dbReference type="ARBA" id="ARBA00049360"/>
    </source>
</evidence>
<dbReference type="GO" id="GO:0003691">
    <property type="term" value="F:double-stranded telomeric DNA binding"/>
    <property type="evidence" value="ECO:0007669"/>
    <property type="project" value="TreeGrafter"/>
</dbReference>
<dbReference type="GO" id="GO:0000794">
    <property type="term" value="C:condensed nuclear chromosome"/>
    <property type="evidence" value="ECO:0007669"/>
    <property type="project" value="TreeGrafter"/>
</dbReference>
<dbReference type="PANTHER" id="PTHR18867:SF12">
    <property type="entry name" value="DNA REPAIR PROTEIN RAD50"/>
    <property type="match status" value="1"/>
</dbReference>
<protein>
    <submittedName>
        <fullName evidence="16">DNA repair protein rad50</fullName>
    </submittedName>
</protein>
<name>A0AAV4DTQ9_9GAST</name>
<comment type="cofactor">
    <cofactor evidence="1">
        <name>Zn(2+)</name>
        <dbReference type="ChEBI" id="CHEBI:29105"/>
    </cofactor>
</comment>
<keyword evidence="11" id="KW-0234">DNA repair</keyword>
<keyword evidence="8" id="KW-0378">Hydrolase</keyword>
<organism evidence="16 17">
    <name type="scientific">Plakobranchus ocellatus</name>
    <dbReference type="NCBI Taxonomy" id="259542"/>
    <lineage>
        <taxon>Eukaryota</taxon>
        <taxon>Metazoa</taxon>
        <taxon>Spiralia</taxon>
        <taxon>Lophotrochozoa</taxon>
        <taxon>Mollusca</taxon>
        <taxon>Gastropoda</taxon>
        <taxon>Heterobranchia</taxon>
        <taxon>Euthyneura</taxon>
        <taxon>Panpulmonata</taxon>
        <taxon>Sacoglossa</taxon>
        <taxon>Placobranchoidea</taxon>
        <taxon>Plakobranchidae</taxon>
        <taxon>Plakobranchus</taxon>
    </lineage>
</organism>
<dbReference type="Gene3D" id="3.40.50.300">
    <property type="entry name" value="P-loop containing nucleotide triphosphate hydrolases"/>
    <property type="match status" value="1"/>
</dbReference>
<dbReference type="InterPro" id="IPR027417">
    <property type="entry name" value="P-loop_NTPase"/>
</dbReference>
<comment type="subcellular location">
    <subcellularLocation>
        <location evidence="3">Chromosome</location>
    </subcellularLocation>
    <subcellularLocation>
        <location evidence="2">Nucleus</location>
    </subcellularLocation>
</comment>
<evidence type="ECO:0000256" key="8">
    <source>
        <dbReference type="ARBA" id="ARBA00022801"/>
    </source>
</evidence>
<feature type="domain" description="Rad50/SbcC-type AAA" evidence="15">
    <location>
        <begin position="4"/>
        <end position="237"/>
    </location>
</feature>
<dbReference type="InterPro" id="IPR038729">
    <property type="entry name" value="Rad50/SbcC_AAA"/>
</dbReference>
<dbReference type="GO" id="GO:0000722">
    <property type="term" value="P:telomere maintenance via recombination"/>
    <property type="evidence" value="ECO:0007669"/>
    <property type="project" value="TreeGrafter"/>
</dbReference>
<evidence type="ECO:0000256" key="7">
    <source>
        <dbReference type="ARBA" id="ARBA00022763"/>
    </source>
</evidence>
<dbReference type="GO" id="GO:0006302">
    <property type="term" value="P:double-strand break repair"/>
    <property type="evidence" value="ECO:0007669"/>
    <property type="project" value="InterPro"/>
</dbReference>
<keyword evidence="6" id="KW-0479">Metal-binding</keyword>
<evidence type="ECO:0000256" key="5">
    <source>
        <dbReference type="ARBA" id="ARBA00022454"/>
    </source>
</evidence>
<keyword evidence="7" id="KW-0227">DNA damage</keyword>
<gene>
    <name evidence="16" type="ORF">PoB_007405900</name>
</gene>
<evidence type="ECO:0000256" key="12">
    <source>
        <dbReference type="ARBA" id="ARBA00023242"/>
    </source>
</evidence>
<comment type="similarity">
    <text evidence="4">Belongs to the SMC family. RAD50 subfamily.</text>
</comment>
<sequence>MMGILGIRSFGPDAGDMQRVKFFKPLTLILGPNGTGKTTIIECLKYAATGDMPPGSKGASGGNFIHDPKLAKEREIKAQVKLMIRDITGSACTVERSMIAKVKDGKGEKTKMQTLDGVLTRRNQEGEKHSITSRCADLNREMIGAMGVSKAVLENVIFCHQEDSNWPLSEGKALKEKFDAIFASTRYTKALDEIKKLKLSQDQDIREGKKELEYLKQHKVKAEQLTGDLEQLQTKLEASVDSVNNINAELEPIKVKLNDLSKRYNEIYKLQMSSDKHQSEMEHTEKAIQDLKEKIREEFQGTTAELEKELKDFSLQVKKKKDEQDNLREEQDQLATDLSKLEKEKSKLFVEIGKLQNEAELHKKNVDERNSKIIKIAGQYDFKEFSSDSQIDDNMYRKFFENIKQKLQDMMDDAKTKKVCKQATGHDG</sequence>
<feature type="coiled-coil region" evidence="14">
    <location>
        <begin position="215"/>
        <end position="249"/>
    </location>
</feature>
<keyword evidence="17" id="KW-1185">Reference proteome</keyword>
<dbReference type="AlphaFoldDB" id="A0AAV4DTQ9"/>
<keyword evidence="10 14" id="KW-0175">Coiled coil</keyword>
<evidence type="ECO:0000256" key="2">
    <source>
        <dbReference type="ARBA" id="ARBA00004123"/>
    </source>
</evidence>
<keyword evidence="9" id="KW-0862">Zinc</keyword>
<evidence type="ECO:0000256" key="14">
    <source>
        <dbReference type="SAM" id="Coils"/>
    </source>
</evidence>
<evidence type="ECO:0000259" key="15">
    <source>
        <dbReference type="Pfam" id="PF13476"/>
    </source>
</evidence>
<dbReference type="Pfam" id="PF13476">
    <property type="entry name" value="AAA_23"/>
    <property type="match status" value="1"/>
</dbReference>
<evidence type="ECO:0000313" key="17">
    <source>
        <dbReference type="Proteomes" id="UP000735302"/>
    </source>
</evidence>
<evidence type="ECO:0000256" key="10">
    <source>
        <dbReference type="ARBA" id="ARBA00023054"/>
    </source>
</evidence>
<evidence type="ECO:0000256" key="3">
    <source>
        <dbReference type="ARBA" id="ARBA00004286"/>
    </source>
</evidence>
<keyword evidence="12" id="KW-0539">Nucleus</keyword>
<dbReference type="Proteomes" id="UP000735302">
    <property type="component" value="Unassembled WGS sequence"/>
</dbReference>